<protein>
    <submittedName>
        <fullName evidence="2">Uncharacterized protein</fullName>
    </submittedName>
</protein>
<sequence length="1101" mass="121674">MPVVSPPPPGRRIRERLLYQPWLLDDQRRLRQQHDSRQARNKEVRMKLSELARRFSANVTTSGNAKVNSKTPSGATFAGPTSRSGPSTSRTVPASEPNAAATKANKEFSDMVSEFLQSEDPELKAMKNAQRIAGTLKNVQLSEIIQPVATDKTEQPLRDMLSQNAVPGRDVQPKARSKKTSEWTFTFTLDTGKVEKSLEISVPFTALADNSPPSDQQKLHGELARLYNTWPWELKALTKATKHQLLLVAMSNLWARPMEIDEVTHKNTLSYGGVAHYINSKTGALESLKIPGIATATNLSDVNVPTLPAFNVRKGNAIVRSDSNNPYHTKTPVLTKALGKQQSTSKELQHRAEDAVYWLALQLQGLVATPERMTELFVMYRKQIGLPKPSSTKAGLYGGTADLYSISQRKDKSLTLIAPTKKIADDLGLTRSGLSLYVHSLNASRATPVMETVVQTFCGGVDIRYSWIEAAKMADVVNMEIADGAAPSSRCDCDEEMAASEMHPCEGCTDPTLCKTRSYDSLGRLVCPKCRARDQANHRGDREPGESIAAFLAYQSLWINFQRECSHLGVDPRESKYKAVFDSAWKQIKARLPGQGETKNLTSETATTYVDEWTNLSHDIGEERPLIGSNPSRRRVIPHGITIDTIRRQGAPSNFGIKHSGNNNAITSNACQMAKGSFNPGVLHEIGEFKRLPADEQASEGALKNLVEVTTAMAVANCKRPYINAGTGSKDEKYQKILAESVAGRVTPGESGPWEKVALQYVQRPPRAYKPGGNNLMDEETWKASQKCAKSMEDFFGVTLYDLKDGTKWIGATSLRMRGKCNKKWQTKDNNEKLYREILFQFCCSRTTKPELQDLKDKYGDRLGLPLVVFNHSPLRLSFAHRTHGSGMSTGWTSDNATDVQERIDNDESNNMLIETWYVNAAKLDMAEDYYEELDTILCAANITDKNIYNPGQVPAATPNVTPAKEVKASDEFEGIQFDSAPPADGDKAAEATDPEKESTAVGGLGASQSHGAEGDIKNVPDEGVDPGVVEMLNQGVESVYGEIFRYDGLKTQMQFDADLRRLLAELQGLADDGNQEEFDVCIGQVYERYINQAQQAQWQS</sequence>
<feature type="compositionally biased region" description="Basic and acidic residues" evidence="1">
    <location>
        <begin position="985"/>
        <end position="999"/>
    </location>
</feature>
<dbReference type="AlphaFoldDB" id="A0A8H6RE48"/>
<feature type="compositionally biased region" description="Low complexity" evidence="1">
    <location>
        <begin position="79"/>
        <end position="91"/>
    </location>
</feature>
<feature type="compositionally biased region" description="Polar residues" evidence="1">
    <location>
        <begin position="57"/>
        <end position="74"/>
    </location>
</feature>
<dbReference type="EMBL" id="JABCIY010000204">
    <property type="protein sequence ID" value="KAF7188812.1"/>
    <property type="molecule type" value="Genomic_DNA"/>
</dbReference>
<keyword evidence="3" id="KW-1185">Reference proteome</keyword>
<evidence type="ECO:0000256" key="1">
    <source>
        <dbReference type="SAM" id="MobiDB-lite"/>
    </source>
</evidence>
<organism evidence="2 3">
    <name type="scientific">Pseudocercospora fuligena</name>
    <dbReference type="NCBI Taxonomy" id="685502"/>
    <lineage>
        <taxon>Eukaryota</taxon>
        <taxon>Fungi</taxon>
        <taxon>Dikarya</taxon>
        <taxon>Ascomycota</taxon>
        <taxon>Pezizomycotina</taxon>
        <taxon>Dothideomycetes</taxon>
        <taxon>Dothideomycetidae</taxon>
        <taxon>Mycosphaerellales</taxon>
        <taxon>Mycosphaerellaceae</taxon>
        <taxon>Pseudocercospora</taxon>
    </lineage>
</organism>
<evidence type="ECO:0000313" key="2">
    <source>
        <dbReference type="EMBL" id="KAF7188812.1"/>
    </source>
</evidence>
<dbReference type="OrthoDB" id="3629596at2759"/>
<proteinExistence type="predicted"/>
<accession>A0A8H6RE48</accession>
<comment type="caution">
    <text evidence="2">The sequence shown here is derived from an EMBL/GenBank/DDBJ whole genome shotgun (WGS) entry which is preliminary data.</text>
</comment>
<gene>
    <name evidence="2" type="ORF">HII31_09735</name>
</gene>
<dbReference type="Proteomes" id="UP000660729">
    <property type="component" value="Unassembled WGS sequence"/>
</dbReference>
<feature type="region of interest" description="Disordered" evidence="1">
    <location>
        <begin position="977"/>
        <end position="1023"/>
    </location>
</feature>
<evidence type="ECO:0000313" key="3">
    <source>
        <dbReference type="Proteomes" id="UP000660729"/>
    </source>
</evidence>
<reference evidence="2" key="1">
    <citation type="submission" date="2020-04" db="EMBL/GenBank/DDBJ databases">
        <title>Draft genome resource of the tomato pathogen Pseudocercospora fuligena.</title>
        <authorList>
            <person name="Zaccaron A."/>
        </authorList>
    </citation>
    <scope>NUCLEOTIDE SEQUENCE</scope>
    <source>
        <strain evidence="2">PF001</strain>
    </source>
</reference>
<name>A0A8H6RE48_9PEZI</name>
<feature type="region of interest" description="Disordered" evidence="1">
    <location>
        <begin position="55"/>
        <end position="99"/>
    </location>
</feature>